<dbReference type="GO" id="GO:0030643">
    <property type="term" value="P:intracellular phosphate ion homeostasis"/>
    <property type="evidence" value="ECO:0007669"/>
    <property type="project" value="InterPro"/>
</dbReference>
<keyword evidence="3" id="KW-1185">Reference proteome</keyword>
<proteinExistence type="predicted"/>
<dbReference type="AlphaFoldDB" id="A0A6B0T8B9"/>
<sequence>METRKIQSVGGGTYTVSISKEWADAQGITTGDTVELHRHIDGIFAIQAPERERTAPSRITIHLTQAETDTIERTIRAAYAAGTKRLELENPETFTAEQQETLRRVTRQLTGVSIVEDSERAVTVKTMLDTDEISVRQSVRQLRFVVLSLHRDATASLAGGRAPAELAERDDQADRLDAMITRSFARAIRRLDEVDALGVTRPELFDLWQTTRELERVGDHADGIATAAEALGGDLDQGCLDTLETHAETARDIVSDAVSVIIGDAGAETAHRALILRDDLCADIDASDGGPDLLAHRIRRTAEHGGNIAEIALQRAARTGNLQDLSS</sequence>
<gene>
    <name evidence="2" type="ORF">GRX03_12725</name>
</gene>
<dbReference type="Gene3D" id="1.20.58.220">
    <property type="entry name" value="Phosphate transport system protein phou homolog 2, domain 2"/>
    <property type="match status" value="1"/>
</dbReference>
<organism evidence="2 3">
    <name type="scientific">Halovenus carboxidivorans</name>
    <dbReference type="NCBI Taxonomy" id="2692199"/>
    <lineage>
        <taxon>Archaea</taxon>
        <taxon>Methanobacteriati</taxon>
        <taxon>Methanobacteriota</taxon>
        <taxon>Stenosarchaea group</taxon>
        <taxon>Halobacteria</taxon>
        <taxon>Halobacteriales</taxon>
        <taxon>Haloarculaceae</taxon>
        <taxon>Halovenus</taxon>
    </lineage>
</organism>
<dbReference type="GO" id="GO:0003677">
    <property type="term" value="F:DNA binding"/>
    <property type="evidence" value="ECO:0007669"/>
    <property type="project" value="InterPro"/>
</dbReference>
<name>A0A6B0T8B9_9EURY</name>
<comment type="caution">
    <text evidence="2">The sequence shown here is derived from an EMBL/GenBank/DDBJ whole genome shotgun (WGS) entry which is preliminary data.</text>
</comment>
<dbReference type="SUPFAM" id="SSF109755">
    <property type="entry name" value="PhoU-like"/>
    <property type="match status" value="1"/>
</dbReference>
<dbReference type="Proteomes" id="UP000466535">
    <property type="component" value="Unassembled WGS sequence"/>
</dbReference>
<evidence type="ECO:0000313" key="2">
    <source>
        <dbReference type="EMBL" id="MXR52466.1"/>
    </source>
</evidence>
<dbReference type="InterPro" id="IPR028366">
    <property type="entry name" value="PhoU"/>
</dbReference>
<dbReference type="GO" id="GO:0045936">
    <property type="term" value="P:negative regulation of phosphate metabolic process"/>
    <property type="evidence" value="ECO:0007669"/>
    <property type="project" value="InterPro"/>
</dbReference>
<evidence type="ECO:0000259" key="1">
    <source>
        <dbReference type="SMART" id="SM00966"/>
    </source>
</evidence>
<accession>A0A6B0T8B9</accession>
<dbReference type="Pfam" id="PF01895">
    <property type="entry name" value="PhoU"/>
    <property type="match status" value="1"/>
</dbReference>
<dbReference type="EMBL" id="WUUT01000005">
    <property type="protein sequence ID" value="MXR52466.1"/>
    <property type="molecule type" value="Genomic_DNA"/>
</dbReference>
<protein>
    <submittedName>
        <fullName evidence="2">Phosphate uptake regulator PhoU</fullName>
    </submittedName>
</protein>
<dbReference type="OrthoDB" id="40991at2157"/>
<reference evidence="2 3" key="1">
    <citation type="submission" date="2019-12" db="EMBL/GenBank/DDBJ databases">
        <title>Isolation and characterization of three novel carbon monoxide-oxidizing members of Halobacteria from salione crusts and soils.</title>
        <authorList>
            <person name="Myers M.R."/>
            <person name="King G.M."/>
        </authorList>
    </citation>
    <scope>NUCLEOTIDE SEQUENCE [LARGE SCALE GENOMIC DNA]</scope>
    <source>
        <strain evidence="2 3">WSH3</strain>
    </source>
</reference>
<dbReference type="RefSeq" id="WP_159764602.1">
    <property type="nucleotide sequence ID" value="NZ_WUUT01000005.1"/>
</dbReference>
<evidence type="ECO:0000313" key="3">
    <source>
        <dbReference type="Proteomes" id="UP000466535"/>
    </source>
</evidence>
<feature type="domain" description="SpoVT-AbrB" evidence="1">
    <location>
        <begin position="8"/>
        <end position="54"/>
    </location>
</feature>
<dbReference type="SMART" id="SM00966">
    <property type="entry name" value="SpoVT_AbrB"/>
    <property type="match status" value="1"/>
</dbReference>
<dbReference type="InterPro" id="IPR007159">
    <property type="entry name" value="SpoVT-AbrB_dom"/>
</dbReference>
<dbReference type="PANTHER" id="PTHR42930:SF6">
    <property type="entry name" value="PHOSPHATE REGULATORY PROTEIN-LIKE PROTEIN"/>
    <property type="match status" value="1"/>
</dbReference>
<dbReference type="InterPro" id="IPR038078">
    <property type="entry name" value="PhoU-like_sf"/>
</dbReference>
<dbReference type="InterPro" id="IPR026022">
    <property type="entry name" value="PhoU_dom"/>
</dbReference>
<dbReference type="PANTHER" id="PTHR42930">
    <property type="entry name" value="PHOSPHATE-SPECIFIC TRANSPORT SYSTEM ACCESSORY PROTEIN PHOU"/>
    <property type="match status" value="1"/>
</dbReference>